<keyword evidence="5" id="KW-0119">Carbohydrate metabolism</keyword>
<dbReference type="Gene3D" id="3.20.20.370">
    <property type="entry name" value="Glycoside hydrolase/deacetylase"/>
    <property type="match status" value="1"/>
</dbReference>
<organism evidence="6 7">
    <name type="scientific">Bacillus sonorensis</name>
    <dbReference type="NCBI Taxonomy" id="119858"/>
    <lineage>
        <taxon>Bacteria</taxon>
        <taxon>Bacillati</taxon>
        <taxon>Bacillota</taxon>
        <taxon>Bacilli</taxon>
        <taxon>Bacillales</taxon>
        <taxon>Bacillaceae</taxon>
        <taxon>Bacillus</taxon>
    </lineage>
</organism>
<dbReference type="InterPro" id="IPR022948">
    <property type="entry name" value="COD_ChbG_bac"/>
</dbReference>
<dbReference type="PANTHER" id="PTHR31609">
    <property type="entry name" value="YDJC DEACETYLASE FAMILY MEMBER"/>
    <property type="match status" value="1"/>
</dbReference>
<evidence type="ECO:0000256" key="2">
    <source>
        <dbReference type="ARBA" id="ARBA00022723"/>
    </source>
</evidence>
<evidence type="ECO:0000313" key="7">
    <source>
        <dbReference type="Proteomes" id="UP000196877"/>
    </source>
</evidence>
<dbReference type="GO" id="GO:0036311">
    <property type="term" value="F:chitin disaccharide deacetylase activity"/>
    <property type="evidence" value="ECO:0007669"/>
    <property type="project" value="UniProtKB-EC"/>
</dbReference>
<protein>
    <submittedName>
        <fullName evidence="6">Chitin disaccharide deacetylase</fullName>
        <ecNumber evidence="6">3.5.1.105</ecNumber>
    </submittedName>
</protein>
<comment type="cofactor">
    <cofactor evidence="1">
        <name>Mg(2+)</name>
        <dbReference type="ChEBI" id="CHEBI:18420"/>
    </cofactor>
</comment>
<evidence type="ECO:0000256" key="5">
    <source>
        <dbReference type="ARBA" id="ARBA00023277"/>
    </source>
</evidence>
<keyword evidence="7" id="KW-1185">Reference proteome</keyword>
<proteinExistence type="predicted"/>
<gene>
    <name evidence="6" type="primary">chbG</name>
    <name evidence="6" type="ORF">S101395_04764</name>
</gene>
<dbReference type="InterPro" id="IPR011330">
    <property type="entry name" value="Glyco_hydro/deAcase_b/a-brl"/>
</dbReference>
<evidence type="ECO:0000256" key="3">
    <source>
        <dbReference type="ARBA" id="ARBA00022801"/>
    </source>
</evidence>
<sequence length="272" mass="30280">MDERCRHDKTAGRSIFCNQNMMKGILPMKKLIINADDFGYSRGVNYGIIDAHRLGILTSATLMANMPGAGHAARLAKTHPGLGVGVHLVLTCGRPLLTDHRTIVDAKGDFRQLSFYRGAFTVDFEEVYAEWKAQIERLYAFGLEPTHLDSHHHINSYAGMPEVFLRLAQEFGLPVRNNMDDAALNEANIKTTDGFSTVLETALKDEQAVSGLFKDSESVEVMTHPAYLDKTLLANSSFTYPRVDELEFLTDAETARRVKSLPDVRLSTFGDL</sequence>
<dbReference type="CDD" id="cd10803">
    <property type="entry name" value="YdjC_EF3048_like"/>
    <property type="match status" value="1"/>
</dbReference>
<dbReference type="SUPFAM" id="SSF88713">
    <property type="entry name" value="Glycoside hydrolase/deacetylase"/>
    <property type="match status" value="1"/>
</dbReference>
<dbReference type="PANTHER" id="PTHR31609:SF1">
    <property type="entry name" value="CARBOHYDRATE DEACETYLASE"/>
    <property type="match status" value="1"/>
</dbReference>
<dbReference type="EC" id="3.5.1.105" evidence="6"/>
<dbReference type="InterPro" id="IPR006879">
    <property type="entry name" value="YdjC-like"/>
</dbReference>
<dbReference type="EMBL" id="CP021920">
    <property type="protein sequence ID" value="ASB91252.1"/>
    <property type="molecule type" value="Genomic_DNA"/>
</dbReference>
<keyword evidence="2" id="KW-0479">Metal-binding</keyword>
<evidence type="ECO:0000256" key="4">
    <source>
        <dbReference type="ARBA" id="ARBA00022842"/>
    </source>
</evidence>
<accession>A0ABN5ASD0</accession>
<evidence type="ECO:0000313" key="6">
    <source>
        <dbReference type="EMBL" id="ASB91252.1"/>
    </source>
</evidence>
<dbReference type="Proteomes" id="UP000196877">
    <property type="component" value="Chromosome"/>
</dbReference>
<keyword evidence="4" id="KW-0460">Magnesium</keyword>
<evidence type="ECO:0000256" key="1">
    <source>
        <dbReference type="ARBA" id="ARBA00001946"/>
    </source>
</evidence>
<name>A0ABN5ASD0_9BACI</name>
<reference evidence="6 7" key="1">
    <citation type="submission" date="2017-06" db="EMBL/GenBank/DDBJ databases">
        <title>Genome sequence of Bacillus sonorensis strain SRCM101395.</title>
        <authorList>
            <person name="Cho S.H."/>
        </authorList>
    </citation>
    <scope>NUCLEOTIDE SEQUENCE [LARGE SCALE GENOMIC DNA]</scope>
    <source>
        <strain evidence="6 7">SRCM101395</strain>
    </source>
</reference>
<dbReference type="NCBIfam" id="NF002559">
    <property type="entry name" value="PRK02134.1"/>
    <property type="match status" value="1"/>
</dbReference>
<keyword evidence="3 6" id="KW-0378">Hydrolase</keyword>
<dbReference type="Pfam" id="PF04794">
    <property type="entry name" value="YdjC"/>
    <property type="match status" value="1"/>
</dbReference>